<proteinExistence type="predicted"/>
<feature type="signal peptide" evidence="2">
    <location>
        <begin position="1"/>
        <end position="21"/>
    </location>
</feature>
<comment type="caution">
    <text evidence="3">The sequence shown here is derived from an EMBL/GenBank/DDBJ whole genome shotgun (WGS) entry which is preliminary data.</text>
</comment>
<feature type="chain" id="PRO_5039905916" evidence="2">
    <location>
        <begin position="22"/>
        <end position="338"/>
    </location>
</feature>
<evidence type="ECO:0000313" key="3">
    <source>
        <dbReference type="EMBL" id="KAG5669842.1"/>
    </source>
</evidence>
<dbReference type="Pfam" id="PF16009">
    <property type="entry name" value="DUF4779"/>
    <property type="match status" value="1"/>
</dbReference>
<reference evidence="3" key="1">
    <citation type="submission" date="2021-03" db="EMBL/GenBank/DDBJ databases">
        <title>Chromosome level genome of the anhydrobiotic midge Polypedilum vanderplanki.</title>
        <authorList>
            <person name="Yoshida Y."/>
            <person name="Kikawada T."/>
            <person name="Gusev O."/>
        </authorList>
    </citation>
    <scope>NUCLEOTIDE SEQUENCE</scope>
    <source>
        <strain evidence="3">NIAS01</strain>
        <tissue evidence="3">Whole body or cell culture</tissue>
    </source>
</reference>
<sequence>MVILIETILITILLYENKVKANEQDSSSSGYSYVIDPRGPSRHHYLTPNEMENYFQVTPESYKFLNFQVEPDPPIFVHSTLSTPEDLIEPSPSKPAPFRIKGEHLTHEPLKTHDSIIVENNFGKKKKKKNDGGKFHKDDKGGKYGDEHRKEKGHKTKKEYSSDYAYSKGSKGAYDKKYDAGKENEEVVKKASKDDEHEKEADYNVEKGGHKEGKYDEQHQRKKGKKSKGYHNIFMKDEYKKDHTFYDMDHHQGHFDKKGSDNVKYHKNNEESEKGEKSDKEEDSHFDGKKGELAKGNHDKKDSHYKKESKYHNDKNDKESFKYDKGKHMGGHHYEIQH</sequence>
<evidence type="ECO:0000256" key="1">
    <source>
        <dbReference type="SAM" id="MobiDB-lite"/>
    </source>
</evidence>
<feature type="compositionally biased region" description="Basic and acidic residues" evidence="1">
    <location>
        <begin position="130"/>
        <end position="150"/>
    </location>
</feature>
<accession>A0A9J6BJE7</accession>
<protein>
    <submittedName>
        <fullName evidence="3">Uncharacterized protein</fullName>
    </submittedName>
</protein>
<name>A0A9J6BJE7_POLVA</name>
<feature type="region of interest" description="Disordered" evidence="1">
    <location>
        <begin position="118"/>
        <end position="234"/>
    </location>
</feature>
<keyword evidence="4" id="KW-1185">Reference proteome</keyword>
<keyword evidence="2" id="KW-0732">Signal</keyword>
<feature type="compositionally biased region" description="Basic and acidic residues" evidence="1">
    <location>
        <begin position="173"/>
        <end position="219"/>
    </location>
</feature>
<dbReference type="Proteomes" id="UP001107558">
    <property type="component" value="Chromosome 3"/>
</dbReference>
<evidence type="ECO:0000256" key="2">
    <source>
        <dbReference type="SAM" id="SignalP"/>
    </source>
</evidence>
<dbReference type="InterPro" id="IPR031959">
    <property type="entry name" value="DUF4779"/>
</dbReference>
<feature type="region of interest" description="Disordered" evidence="1">
    <location>
        <begin position="249"/>
        <end position="338"/>
    </location>
</feature>
<gene>
    <name evidence="3" type="ORF">PVAND_000133</name>
</gene>
<feature type="compositionally biased region" description="Basic residues" evidence="1">
    <location>
        <begin position="220"/>
        <end position="229"/>
    </location>
</feature>
<dbReference type="OrthoDB" id="6432502at2759"/>
<dbReference type="AlphaFoldDB" id="A0A9J6BJE7"/>
<organism evidence="3 4">
    <name type="scientific">Polypedilum vanderplanki</name>
    <name type="common">Sleeping chironomid midge</name>
    <dbReference type="NCBI Taxonomy" id="319348"/>
    <lineage>
        <taxon>Eukaryota</taxon>
        <taxon>Metazoa</taxon>
        <taxon>Ecdysozoa</taxon>
        <taxon>Arthropoda</taxon>
        <taxon>Hexapoda</taxon>
        <taxon>Insecta</taxon>
        <taxon>Pterygota</taxon>
        <taxon>Neoptera</taxon>
        <taxon>Endopterygota</taxon>
        <taxon>Diptera</taxon>
        <taxon>Nematocera</taxon>
        <taxon>Chironomoidea</taxon>
        <taxon>Chironomidae</taxon>
        <taxon>Chironominae</taxon>
        <taxon>Polypedilum</taxon>
        <taxon>Polypedilum</taxon>
    </lineage>
</organism>
<evidence type="ECO:0000313" key="4">
    <source>
        <dbReference type="Proteomes" id="UP001107558"/>
    </source>
</evidence>
<dbReference type="EMBL" id="JADBJN010000003">
    <property type="protein sequence ID" value="KAG5669842.1"/>
    <property type="molecule type" value="Genomic_DNA"/>
</dbReference>